<evidence type="ECO:0000256" key="3">
    <source>
        <dbReference type="ARBA" id="ARBA00023118"/>
    </source>
</evidence>
<name>A0ABV6PW20_9BURK</name>
<dbReference type="InterPro" id="IPR038257">
    <property type="entry name" value="CRISPR-assoc_Cas3_HD_sf"/>
</dbReference>
<evidence type="ECO:0000256" key="1">
    <source>
        <dbReference type="ARBA" id="ARBA00022723"/>
    </source>
</evidence>
<evidence type="ECO:0000259" key="4">
    <source>
        <dbReference type="PROSITE" id="PS51643"/>
    </source>
</evidence>
<comment type="caution">
    <text evidence="5">The sequence shown here is derived from an EMBL/GenBank/DDBJ whole genome shotgun (WGS) entry which is preliminary data.</text>
</comment>
<dbReference type="InterPro" id="IPR006483">
    <property type="entry name" value="CRISPR-assoc_Cas3_HD"/>
</dbReference>
<dbReference type="PROSITE" id="PS51643">
    <property type="entry name" value="HD_CAS3"/>
    <property type="match status" value="1"/>
</dbReference>
<reference evidence="5 6" key="1">
    <citation type="submission" date="2024-09" db="EMBL/GenBank/DDBJ databases">
        <authorList>
            <person name="Sun Q."/>
            <person name="Mori K."/>
        </authorList>
    </citation>
    <scope>NUCLEOTIDE SEQUENCE [LARGE SCALE GENOMIC DNA]</scope>
    <source>
        <strain evidence="5 6">NCAIM B.02336</strain>
    </source>
</reference>
<dbReference type="EMBL" id="JBHLTN010000021">
    <property type="protein sequence ID" value="MFC0593258.1"/>
    <property type="molecule type" value="Genomic_DNA"/>
</dbReference>
<accession>A0ABV6PW20</accession>
<dbReference type="Gene3D" id="1.10.3210.30">
    <property type="match status" value="1"/>
</dbReference>
<sequence length="111" mass="12005">MDTSRPDAMAIQPGFMESIEAAIPSAPWGKLQRSPDETITHGLLDHMTDVAAVSHRLLHIPAIARALRRTAGGRTLTDTDHARLAVLAYLHDIGKANAGFQRAILSAPIEF</sequence>
<feature type="domain" description="HD Cas3-type" evidence="4">
    <location>
        <begin position="36"/>
        <end position="111"/>
    </location>
</feature>
<dbReference type="RefSeq" id="WP_377483334.1">
    <property type="nucleotide sequence ID" value="NZ_JBHLTN010000021.1"/>
</dbReference>
<gene>
    <name evidence="5" type="ORF">ACFFGG_11895</name>
</gene>
<evidence type="ECO:0000313" key="5">
    <source>
        <dbReference type="EMBL" id="MFC0593258.1"/>
    </source>
</evidence>
<keyword evidence="6" id="KW-1185">Reference proteome</keyword>
<proteinExistence type="predicted"/>
<keyword evidence="1" id="KW-0479">Metal-binding</keyword>
<dbReference type="Pfam" id="PF18019">
    <property type="entry name" value="Cas3_HD"/>
    <property type="match status" value="1"/>
</dbReference>
<organism evidence="5 6">
    <name type="scientific">Ottowia pentelensis</name>
    <dbReference type="NCBI Taxonomy" id="511108"/>
    <lineage>
        <taxon>Bacteria</taxon>
        <taxon>Pseudomonadati</taxon>
        <taxon>Pseudomonadota</taxon>
        <taxon>Betaproteobacteria</taxon>
        <taxon>Burkholderiales</taxon>
        <taxon>Comamonadaceae</taxon>
        <taxon>Ottowia</taxon>
    </lineage>
</organism>
<evidence type="ECO:0000313" key="6">
    <source>
        <dbReference type="Proteomes" id="UP001589834"/>
    </source>
</evidence>
<dbReference type="Proteomes" id="UP001589834">
    <property type="component" value="Unassembled WGS sequence"/>
</dbReference>
<keyword evidence="3" id="KW-0051">Antiviral defense</keyword>
<protein>
    <submittedName>
        <fullName evidence="5">HD domain-containing protein</fullName>
    </submittedName>
</protein>
<evidence type="ECO:0000256" key="2">
    <source>
        <dbReference type="ARBA" id="ARBA00022801"/>
    </source>
</evidence>
<keyword evidence="2" id="KW-0378">Hydrolase</keyword>